<evidence type="ECO:0000313" key="1">
    <source>
        <dbReference type="EMBL" id="CAI9732724.1"/>
    </source>
</evidence>
<reference evidence="1" key="1">
    <citation type="submission" date="2023-08" db="EMBL/GenBank/DDBJ databases">
        <authorList>
            <person name="Alioto T."/>
            <person name="Alioto T."/>
            <person name="Gomez Garrido J."/>
        </authorList>
    </citation>
    <scope>NUCLEOTIDE SEQUENCE</scope>
</reference>
<dbReference type="Proteomes" id="UP001162480">
    <property type="component" value="Chromosome 14"/>
</dbReference>
<sequence length="235" mass="27677">MRPLKCRQFAKLCWGMEVGHSTLIQHTEIRWLSRGKVLSRFYELREESLTFCLQENLKDFVECLSDDHWCSKLAYLADIFHEVSLLNNGMQGRNENILSSTDKINAFQKKLTIWKKRKAAGNLEMFPSVFKRNCQENALLILNHLHTLLTNLDKYFPSISVDQYDWIRNPFVEFEPFEEQFSLTEEELASFLNDRPLKLKHSELHLNAFWLLVEKEYPAIAQKCDIAATLILVQY</sequence>
<accession>A0AA36FD06</accession>
<organism evidence="1 2">
    <name type="scientific">Octopus vulgaris</name>
    <name type="common">Common octopus</name>
    <dbReference type="NCBI Taxonomy" id="6645"/>
    <lineage>
        <taxon>Eukaryota</taxon>
        <taxon>Metazoa</taxon>
        <taxon>Spiralia</taxon>
        <taxon>Lophotrochozoa</taxon>
        <taxon>Mollusca</taxon>
        <taxon>Cephalopoda</taxon>
        <taxon>Coleoidea</taxon>
        <taxon>Octopodiformes</taxon>
        <taxon>Octopoda</taxon>
        <taxon>Incirrata</taxon>
        <taxon>Octopodidae</taxon>
        <taxon>Octopus</taxon>
    </lineage>
</organism>
<proteinExistence type="predicted"/>
<dbReference type="AlphaFoldDB" id="A0AA36FD06"/>
<protein>
    <recommendedName>
        <fullName evidence="3">Zinc finger BED domain-containing protein 5-like</fullName>
    </recommendedName>
</protein>
<name>A0AA36FD06_OCTVU</name>
<gene>
    <name evidence="1" type="ORF">OCTVUL_1B024458</name>
</gene>
<dbReference type="PANTHER" id="PTHR45913">
    <property type="entry name" value="EPM2A-INTERACTING PROTEIN 1"/>
    <property type="match status" value="1"/>
</dbReference>
<evidence type="ECO:0008006" key="3">
    <source>
        <dbReference type="Google" id="ProtNLM"/>
    </source>
</evidence>
<evidence type="ECO:0000313" key="2">
    <source>
        <dbReference type="Proteomes" id="UP001162480"/>
    </source>
</evidence>
<dbReference type="EMBL" id="OX597827">
    <property type="protein sequence ID" value="CAI9732724.1"/>
    <property type="molecule type" value="Genomic_DNA"/>
</dbReference>
<dbReference type="PANTHER" id="PTHR45913:SF19">
    <property type="entry name" value="LOW QUALITY PROTEIN: ZINC FINGER BED DOMAIN-CONTAINING PROTEIN 5-LIKE"/>
    <property type="match status" value="1"/>
</dbReference>
<keyword evidence="2" id="KW-1185">Reference proteome</keyword>